<dbReference type="GO" id="GO:0005886">
    <property type="term" value="C:plasma membrane"/>
    <property type="evidence" value="ECO:0007669"/>
    <property type="project" value="UniProtKB-SubCell"/>
</dbReference>
<gene>
    <name evidence="8" type="ORF">SAMN02745704_00516</name>
</gene>
<evidence type="ECO:0000256" key="7">
    <source>
        <dbReference type="RuleBase" id="RU362048"/>
    </source>
</evidence>
<sequence>MFFSLVIKIFFLLTPFFGLSAFMAMTKGEEPSTRRNTALRTTASVTVVGLVIFFFGPAIFKTLGITLDAFRIGAGALLFLSAVSLVKGKAAPEKPEPGDDIAVVPLAVPIIVGPATIGTLMILGSELAGPRLYTGVAALITASVGMGLLLLASRHLERLLGSMGLAILMKLTGLILAALAAQLVFTGIRNFLV</sequence>
<name>A0A1T4W994_9BACT</name>
<dbReference type="NCBIfam" id="TIGR00427">
    <property type="entry name" value="NAAT family transporter"/>
    <property type="match status" value="1"/>
</dbReference>
<feature type="transmembrane region" description="Helical" evidence="7">
    <location>
        <begin position="37"/>
        <end position="60"/>
    </location>
</feature>
<protein>
    <recommendedName>
        <fullName evidence="7">UPF0056 membrane protein</fullName>
    </recommendedName>
</protein>
<accession>A0A1T4W994</accession>
<dbReference type="AlphaFoldDB" id="A0A1T4W994"/>
<feature type="transmembrane region" description="Helical" evidence="7">
    <location>
        <begin position="131"/>
        <end position="152"/>
    </location>
</feature>
<evidence type="ECO:0000256" key="2">
    <source>
        <dbReference type="ARBA" id="ARBA00009784"/>
    </source>
</evidence>
<feature type="transmembrane region" description="Helical" evidence="7">
    <location>
        <begin position="164"/>
        <end position="185"/>
    </location>
</feature>
<evidence type="ECO:0000256" key="1">
    <source>
        <dbReference type="ARBA" id="ARBA00004651"/>
    </source>
</evidence>
<keyword evidence="5 7" id="KW-1133">Transmembrane helix</keyword>
<evidence type="ECO:0000313" key="8">
    <source>
        <dbReference type="EMBL" id="SKA73699.1"/>
    </source>
</evidence>
<keyword evidence="4 7" id="KW-0812">Transmembrane</keyword>
<comment type="similarity">
    <text evidence="2 7">Belongs to the UPF0056 (MarC) family.</text>
</comment>
<evidence type="ECO:0000256" key="6">
    <source>
        <dbReference type="ARBA" id="ARBA00023136"/>
    </source>
</evidence>
<evidence type="ECO:0000256" key="3">
    <source>
        <dbReference type="ARBA" id="ARBA00022475"/>
    </source>
</evidence>
<feature type="transmembrane region" description="Helical" evidence="7">
    <location>
        <begin position="6"/>
        <end position="25"/>
    </location>
</feature>
<dbReference type="RefSeq" id="WP_234990609.1">
    <property type="nucleotide sequence ID" value="NZ_FUYC01000002.1"/>
</dbReference>
<evidence type="ECO:0000313" key="9">
    <source>
        <dbReference type="Proteomes" id="UP000190027"/>
    </source>
</evidence>
<evidence type="ECO:0000256" key="5">
    <source>
        <dbReference type="ARBA" id="ARBA00022989"/>
    </source>
</evidence>
<dbReference type="InterPro" id="IPR002771">
    <property type="entry name" value="Multi_antbiot-R_MarC"/>
</dbReference>
<keyword evidence="9" id="KW-1185">Reference proteome</keyword>
<dbReference type="PANTHER" id="PTHR33508:SF1">
    <property type="entry name" value="UPF0056 MEMBRANE PROTEIN YHCE"/>
    <property type="match status" value="1"/>
</dbReference>
<dbReference type="Proteomes" id="UP000190027">
    <property type="component" value="Unassembled WGS sequence"/>
</dbReference>
<proteinExistence type="inferred from homology"/>
<dbReference type="PANTHER" id="PTHR33508">
    <property type="entry name" value="UPF0056 MEMBRANE PROTEIN YHCE"/>
    <property type="match status" value="1"/>
</dbReference>
<reference evidence="8 9" key="1">
    <citation type="submission" date="2017-02" db="EMBL/GenBank/DDBJ databases">
        <authorList>
            <person name="Peterson S.W."/>
        </authorList>
    </citation>
    <scope>NUCLEOTIDE SEQUENCE [LARGE SCALE GENOMIC DNA]</scope>
    <source>
        <strain evidence="8 9">DSM 16080</strain>
    </source>
</reference>
<dbReference type="Pfam" id="PF01914">
    <property type="entry name" value="MarC"/>
    <property type="match status" value="1"/>
</dbReference>
<keyword evidence="3" id="KW-1003">Cell membrane</keyword>
<dbReference type="STRING" id="1121449.SAMN02745704_00516"/>
<dbReference type="EMBL" id="FUYC01000002">
    <property type="protein sequence ID" value="SKA73699.1"/>
    <property type="molecule type" value="Genomic_DNA"/>
</dbReference>
<organism evidence="8 9">
    <name type="scientific">Paucidesulfovibrio gracilis DSM 16080</name>
    <dbReference type="NCBI Taxonomy" id="1121449"/>
    <lineage>
        <taxon>Bacteria</taxon>
        <taxon>Pseudomonadati</taxon>
        <taxon>Thermodesulfobacteriota</taxon>
        <taxon>Desulfovibrionia</taxon>
        <taxon>Desulfovibrionales</taxon>
        <taxon>Desulfovibrionaceae</taxon>
        <taxon>Paucidesulfovibrio</taxon>
    </lineage>
</organism>
<comment type="subcellular location">
    <subcellularLocation>
        <location evidence="1 7">Cell membrane</location>
        <topology evidence="1 7">Multi-pass membrane protein</topology>
    </subcellularLocation>
</comment>
<keyword evidence="6 7" id="KW-0472">Membrane</keyword>
<evidence type="ECO:0000256" key="4">
    <source>
        <dbReference type="ARBA" id="ARBA00022692"/>
    </source>
</evidence>
<feature type="transmembrane region" description="Helical" evidence="7">
    <location>
        <begin position="72"/>
        <end position="90"/>
    </location>
</feature>
<feature type="transmembrane region" description="Helical" evidence="7">
    <location>
        <begin position="102"/>
        <end position="125"/>
    </location>
</feature>